<evidence type="ECO:0000259" key="3">
    <source>
        <dbReference type="PROSITE" id="PS50405"/>
    </source>
</evidence>
<name>A0ABS3KR51_9PROT</name>
<dbReference type="PANTHER" id="PTHR44051">
    <property type="entry name" value="GLUTATHIONE S-TRANSFERASE-RELATED"/>
    <property type="match status" value="1"/>
</dbReference>
<dbReference type="InterPro" id="IPR036282">
    <property type="entry name" value="Glutathione-S-Trfase_C_sf"/>
</dbReference>
<protein>
    <submittedName>
        <fullName evidence="4">Glutathione S-transferase family protein</fullName>
    </submittedName>
</protein>
<evidence type="ECO:0000313" key="4">
    <source>
        <dbReference type="EMBL" id="MBO1079948.1"/>
    </source>
</evidence>
<organism evidence="4 5">
    <name type="scientific">Roseomonas haemaphysalidis</name>
    <dbReference type="NCBI Taxonomy" id="2768162"/>
    <lineage>
        <taxon>Bacteria</taxon>
        <taxon>Pseudomonadati</taxon>
        <taxon>Pseudomonadota</taxon>
        <taxon>Alphaproteobacteria</taxon>
        <taxon>Acetobacterales</taxon>
        <taxon>Roseomonadaceae</taxon>
        <taxon>Roseomonas</taxon>
    </lineage>
</organism>
<evidence type="ECO:0000313" key="5">
    <source>
        <dbReference type="Proteomes" id="UP001518989"/>
    </source>
</evidence>
<dbReference type="InterPro" id="IPR036249">
    <property type="entry name" value="Thioredoxin-like_sf"/>
</dbReference>
<accession>A0ABS3KR51</accession>
<dbReference type="Pfam" id="PF13409">
    <property type="entry name" value="GST_N_2"/>
    <property type="match status" value="1"/>
</dbReference>
<proteinExistence type="predicted"/>
<comment type="caution">
    <text evidence="4">The sequence shown here is derived from an EMBL/GenBank/DDBJ whole genome shotgun (WGS) entry which is preliminary data.</text>
</comment>
<dbReference type="Proteomes" id="UP001518989">
    <property type="component" value="Unassembled WGS sequence"/>
</dbReference>
<dbReference type="SFLD" id="SFLDG00358">
    <property type="entry name" value="Main_(cytGST)"/>
    <property type="match status" value="1"/>
</dbReference>
<feature type="region of interest" description="Disordered" evidence="1">
    <location>
        <begin position="194"/>
        <end position="213"/>
    </location>
</feature>
<feature type="domain" description="GST N-terminal" evidence="2">
    <location>
        <begin position="1"/>
        <end position="80"/>
    </location>
</feature>
<dbReference type="Gene3D" id="1.20.1050.10">
    <property type="match status" value="1"/>
</dbReference>
<gene>
    <name evidence="4" type="ORF">IAI61_12985</name>
</gene>
<feature type="compositionally biased region" description="Low complexity" evidence="1">
    <location>
        <begin position="199"/>
        <end position="213"/>
    </location>
</feature>
<dbReference type="CDD" id="cd03046">
    <property type="entry name" value="GST_N_GTT1_like"/>
    <property type="match status" value="1"/>
</dbReference>
<dbReference type="PROSITE" id="PS50404">
    <property type="entry name" value="GST_NTER"/>
    <property type="match status" value="1"/>
</dbReference>
<dbReference type="SUPFAM" id="SSF52833">
    <property type="entry name" value="Thioredoxin-like"/>
    <property type="match status" value="1"/>
</dbReference>
<dbReference type="SFLD" id="SFLDG01150">
    <property type="entry name" value="Main.1:_Beta-like"/>
    <property type="match status" value="1"/>
</dbReference>
<dbReference type="SFLD" id="SFLDS00019">
    <property type="entry name" value="Glutathione_Transferase_(cytos"/>
    <property type="match status" value="1"/>
</dbReference>
<reference evidence="4 5" key="1">
    <citation type="submission" date="2020-09" db="EMBL/GenBank/DDBJ databases">
        <title>Roseomonas.</title>
        <authorList>
            <person name="Zhu W."/>
        </authorList>
    </citation>
    <scope>NUCLEOTIDE SEQUENCE [LARGE SCALE GENOMIC DNA]</scope>
    <source>
        <strain evidence="4 5">573</strain>
    </source>
</reference>
<evidence type="ECO:0000256" key="1">
    <source>
        <dbReference type="SAM" id="MobiDB-lite"/>
    </source>
</evidence>
<dbReference type="InterPro" id="IPR040079">
    <property type="entry name" value="Glutathione_S-Trfase"/>
</dbReference>
<dbReference type="PROSITE" id="PS50405">
    <property type="entry name" value="GST_CTER"/>
    <property type="match status" value="1"/>
</dbReference>
<dbReference type="EMBL" id="JACTNG010000006">
    <property type="protein sequence ID" value="MBO1079948.1"/>
    <property type="molecule type" value="Genomic_DNA"/>
</dbReference>
<feature type="domain" description="GST C-terminal" evidence="3">
    <location>
        <begin position="86"/>
        <end position="205"/>
    </location>
</feature>
<sequence length="213" mass="22845">MKLYWSPRTRSLRVLWMLEEAGAAYERELVDIATGAQQTPAFRALNPMGKVPVLTQGSSVTIADSTAICAWLADRLPEAGLAPSLNHTDRGRYLQWLMFASATLEPAVVEKAGGWTGNPTAYGWGDYDRVMATLDAGLAEGPWLLGASFSAADVVLGSALRWMLQFGLVEATATRSAFVARCEERPALQRAIAIDAGPEEAPAPTAGPKLPQD</sequence>
<dbReference type="Pfam" id="PF13410">
    <property type="entry name" value="GST_C_2"/>
    <property type="match status" value="1"/>
</dbReference>
<dbReference type="SUPFAM" id="SSF47616">
    <property type="entry name" value="GST C-terminal domain-like"/>
    <property type="match status" value="1"/>
</dbReference>
<dbReference type="InterPro" id="IPR004045">
    <property type="entry name" value="Glutathione_S-Trfase_N"/>
</dbReference>
<dbReference type="PANTHER" id="PTHR44051:SF8">
    <property type="entry name" value="GLUTATHIONE S-TRANSFERASE GSTA"/>
    <property type="match status" value="1"/>
</dbReference>
<dbReference type="Gene3D" id="3.40.30.10">
    <property type="entry name" value="Glutaredoxin"/>
    <property type="match status" value="1"/>
</dbReference>
<keyword evidence="5" id="KW-1185">Reference proteome</keyword>
<evidence type="ECO:0000259" key="2">
    <source>
        <dbReference type="PROSITE" id="PS50404"/>
    </source>
</evidence>
<dbReference type="RefSeq" id="WP_207417732.1">
    <property type="nucleotide sequence ID" value="NZ_CP061177.1"/>
</dbReference>
<dbReference type="CDD" id="cd03207">
    <property type="entry name" value="GST_C_8"/>
    <property type="match status" value="1"/>
</dbReference>
<dbReference type="InterPro" id="IPR010987">
    <property type="entry name" value="Glutathione-S-Trfase_C-like"/>
</dbReference>